<evidence type="ECO:0000256" key="1">
    <source>
        <dbReference type="ARBA" id="ARBA00004651"/>
    </source>
</evidence>
<keyword evidence="6" id="KW-0175">Coiled coil</keyword>
<evidence type="ECO:0000313" key="9">
    <source>
        <dbReference type="EMBL" id="RGN29203.1"/>
    </source>
</evidence>
<evidence type="ECO:0000256" key="6">
    <source>
        <dbReference type="SAM" id="Coils"/>
    </source>
</evidence>
<protein>
    <submittedName>
        <fullName evidence="9">Chain-length determining protein</fullName>
    </submittedName>
</protein>
<name>A0A3E5AV57_9BACE</name>
<keyword evidence="4 7" id="KW-1133">Transmembrane helix</keyword>
<keyword evidence="3 7" id="KW-0812">Transmembrane</keyword>
<sequence length="376" mass="42695">MNSNTANEENVKPLPQEQEIDLLELAKKVWNSRKLILKVCGIGTLIGLIIGLSTPEEYTASTLIAPEGYRKSSSSGMSALADMADIDISSSTTTERDAIYPSLYPSIVNSTPFLIRLFNIKIHEQRDSTIITLSQYLKEHQKKTWWSTITSAPFRLIGWTMSLFSEKEEVEKTKHTIDPFRLTREEAGMAGTIASRINIEVDKKKRTITIFVTMQDPLVAAVVADTVGAHLKEYVTEYRTAKARRILEYAKRLRQEAQMEYHKAQKEYTRYADANRGLVKLTSRAELAKLENEMNLALVTYKQAEQQVQVAIAKVEKVRPVYTVIQPVQVPLRPSKPQKMMILMACIFLSGAGSVGWILFARDFLKNMKRIAFDRR</sequence>
<evidence type="ECO:0000259" key="8">
    <source>
        <dbReference type="Pfam" id="PF02706"/>
    </source>
</evidence>
<dbReference type="Pfam" id="PF02706">
    <property type="entry name" value="Wzz"/>
    <property type="match status" value="1"/>
</dbReference>
<evidence type="ECO:0000256" key="2">
    <source>
        <dbReference type="ARBA" id="ARBA00022475"/>
    </source>
</evidence>
<dbReference type="Proteomes" id="UP000260983">
    <property type="component" value="Unassembled WGS sequence"/>
</dbReference>
<accession>A0A3E5AV57</accession>
<comment type="caution">
    <text evidence="9">The sequence shown here is derived from an EMBL/GenBank/DDBJ whole genome shotgun (WGS) entry which is preliminary data.</text>
</comment>
<dbReference type="GO" id="GO:0005886">
    <property type="term" value="C:plasma membrane"/>
    <property type="evidence" value="ECO:0007669"/>
    <property type="project" value="UniProtKB-SubCell"/>
</dbReference>
<organism evidence="9 10">
    <name type="scientific">Bacteroides oleiciplenus</name>
    <dbReference type="NCBI Taxonomy" id="626931"/>
    <lineage>
        <taxon>Bacteria</taxon>
        <taxon>Pseudomonadati</taxon>
        <taxon>Bacteroidota</taxon>
        <taxon>Bacteroidia</taxon>
        <taxon>Bacteroidales</taxon>
        <taxon>Bacteroidaceae</taxon>
        <taxon>Bacteroides</taxon>
    </lineage>
</organism>
<proteinExistence type="predicted"/>
<dbReference type="GO" id="GO:0004713">
    <property type="term" value="F:protein tyrosine kinase activity"/>
    <property type="evidence" value="ECO:0007669"/>
    <property type="project" value="TreeGrafter"/>
</dbReference>
<keyword evidence="5 7" id="KW-0472">Membrane</keyword>
<dbReference type="InterPro" id="IPR003856">
    <property type="entry name" value="LPS_length_determ_N"/>
</dbReference>
<gene>
    <name evidence="9" type="ORF">DXB65_24110</name>
</gene>
<dbReference type="EMBL" id="QSUL01000044">
    <property type="protein sequence ID" value="RGN29203.1"/>
    <property type="molecule type" value="Genomic_DNA"/>
</dbReference>
<feature type="coiled-coil region" evidence="6">
    <location>
        <begin position="247"/>
        <end position="307"/>
    </location>
</feature>
<reference evidence="9 10" key="1">
    <citation type="submission" date="2018-08" db="EMBL/GenBank/DDBJ databases">
        <title>A genome reference for cultivated species of the human gut microbiota.</title>
        <authorList>
            <person name="Zou Y."/>
            <person name="Xue W."/>
            <person name="Luo G."/>
        </authorList>
    </citation>
    <scope>NUCLEOTIDE SEQUENCE [LARGE SCALE GENOMIC DNA]</scope>
    <source>
        <strain evidence="9 10">OM05-15BH</strain>
    </source>
</reference>
<evidence type="ECO:0000313" key="10">
    <source>
        <dbReference type="Proteomes" id="UP000260983"/>
    </source>
</evidence>
<comment type="subcellular location">
    <subcellularLocation>
        <location evidence="1">Cell membrane</location>
        <topology evidence="1">Multi-pass membrane protein</topology>
    </subcellularLocation>
</comment>
<dbReference type="PANTHER" id="PTHR32309">
    <property type="entry name" value="TYROSINE-PROTEIN KINASE"/>
    <property type="match status" value="1"/>
</dbReference>
<dbReference type="PANTHER" id="PTHR32309:SF13">
    <property type="entry name" value="FERRIC ENTEROBACTIN TRANSPORT PROTEIN FEPE"/>
    <property type="match status" value="1"/>
</dbReference>
<dbReference type="InterPro" id="IPR050445">
    <property type="entry name" value="Bact_polysacc_biosynth/exp"/>
</dbReference>
<evidence type="ECO:0000256" key="7">
    <source>
        <dbReference type="SAM" id="Phobius"/>
    </source>
</evidence>
<feature type="domain" description="Polysaccharide chain length determinant N-terminal" evidence="8">
    <location>
        <begin position="18"/>
        <end position="85"/>
    </location>
</feature>
<feature type="transmembrane region" description="Helical" evidence="7">
    <location>
        <begin position="340"/>
        <end position="360"/>
    </location>
</feature>
<evidence type="ECO:0000256" key="5">
    <source>
        <dbReference type="ARBA" id="ARBA00023136"/>
    </source>
</evidence>
<dbReference type="AlphaFoldDB" id="A0A3E5AV57"/>
<evidence type="ECO:0000256" key="3">
    <source>
        <dbReference type="ARBA" id="ARBA00022692"/>
    </source>
</evidence>
<dbReference type="RefSeq" id="WP_117725825.1">
    <property type="nucleotide sequence ID" value="NZ_QSUL01000044.1"/>
</dbReference>
<feature type="transmembrane region" description="Helical" evidence="7">
    <location>
        <begin position="35"/>
        <end position="53"/>
    </location>
</feature>
<evidence type="ECO:0000256" key="4">
    <source>
        <dbReference type="ARBA" id="ARBA00022989"/>
    </source>
</evidence>
<keyword evidence="2" id="KW-1003">Cell membrane</keyword>